<feature type="repeat" description="ANK" evidence="3">
    <location>
        <begin position="358"/>
        <end position="393"/>
    </location>
</feature>
<evidence type="ECO:0000256" key="2">
    <source>
        <dbReference type="ARBA" id="ARBA00023043"/>
    </source>
</evidence>
<dbReference type="AlphaFoldDB" id="A0A0A1TI67"/>
<protein>
    <recommendedName>
        <fullName evidence="6">Ankyrin repeat protein</fullName>
    </recommendedName>
</protein>
<dbReference type="Pfam" id="PF00023">
    <property type="entry name" value="Ank"/>
    <property type="match status" value="1"/>
</dbReference>
<dbReference type="Proteomes" id="UP000039046">
    <property type="component" value="Unassembled WGS sequence"/>
</dbReference>
<dbReference type="HOGENOM" id="CLU_479127_0_0_1"/>
<dbReference type="SMART" id="SM00248">
    <property type="entry name" value="ANK"/>
    <property type="match status" value="7"/>
</dbReference>
<dbReference type="OrthoDB" id="21416at2759"/>
<dbReference type="InterPro" id="IPR050745">
    <property type="entry name" value="Multifunctional_regulatory"/>
</dbReference>
<evidence type="ECO:0000256" key="3">
    <source>
        <dbReference type="PROSITE-ProRule" id="PRU00023"/>
    </source>
</evidence>
<evidence type="ECO:0008006" key="6">
    <source>
        <dbReference type="Google" id="ProtNLM"/>
    </source>
</evidence>
<dbReference type="InterPro" id="IPR002110">
    <property type="entry name" value="Ankyrin_rpt"/>
</dbReference>
<dbReference type="STRING" id="1531966.A0A0A1TI67"/>
<gene>
    <name evidence="4" type="ORF">VHEMI05922</name>
</gene>
<dbReference type="EMBL" id="CDHN01000003">
    <property type="protein sequence ID" value="CEJ90118.1"/>
    <property type="molecule type" value="Genomic_DNA"/>
</dbReference>
<dbReference type="Gene3D" id="1.25.40.20">
    <property type="entry name" value="Ankyrin repeat-containing domain"/>
    <property type="match status" value="3"/>
</dbReference>
<dbReference type="PROSITE" id="PS50088">
    <property type="entry name" value="ANK_REPEAT"/>
    <property type="match status" value="1"/>
</dbReference>
<evidence type="ECO:0000313" key="4">
    <source>
        <dbReference type="EMBL" id="CEJ90118.1"/>
    </source>
</evidence>
<dbReference type="InterPro" id="IPR036770">
    <property type="entry name" value="Ankyrin_rpt-contain_sf"/>
</dbReference>
<keyword evidence="5" id="KW-1185">Reference proteome</keyword>
<dbReference type="PANTHER" id="PTHR24189">
    <property type="entry name" value="MYOTROPHIN"/>
    <property type="match status" value="1"/>
</dbReference>
<proteinExistence type="predicted"/>
<sequence>MPLLITACRREIPNMDVLRILVEHFGVGVNEGLSENSWQASYCREEIASPLHALAMGGHWWQVSLAMPYLIAHGADVNMKIGGKTALEDVLRTVSARPLTVSERAVQVLLEAGADTTPSHRDGRSFVSSAVQHIGILKLLLKHNARVTSQDLITAIKYQTVEGLEALLEAGADPNSGDILTDGPGNDPSHCAQIDQLPLYHAMVCGASAPCKISMMELLLAYGADPLAKYKMGTILHKCFEKKAGCPLRWLLEQKIPGLDPNITDADGVTLFHLACQYELEKEKLEDGQGEVTYRRTNDKPTPAEHLLQLGADIHATDIHGSNCLHRLVDAQYEHCDLSMIKHITRAAPKLVNQSNDQGKTPLHFAVIRLEFSGLEVINELLAAGADVAVKDAKGNTMLHYLLRKDFRINKATGEVDSARRVLFDRLMAMPEVDINATNDEGETAISLYMRRGVGRCIEAKHEDETEENKKTWEAAVLDLFDANGAQWDVRNVNGQTLIHAALDGWGWRTHDRWPIRVKYLIGKGVDAFAKDKDGVTASSRLRSLRQGRDSQFYTREQDVLPLEDIDGL</sequence>
<dbReference type="PROSITE" id="PS50297">
    <property type="entry name" value="ANK_REP_REGION"/>
    <property type="match status" value="1"/>
</dbReference>
<accession>A0A0A1TI67</accession>
<name>A0A0A1TI67_9HYPO</name>
<evidence type="ECO:0000256" key="1">
    <source>
        <dbReference type="ARBA" id="ARBA00022737"/>
    </source>
</evidence>
<keyword evidence="2 3" id="KW-0040">ANK repeat</keyword>
<evidence type="ECO:0000313" key="5">
    <source>
        <dbReference type="Proteomes" id="UP000039046"/>
    </source>
</evidence>
<keyword evidence="1" id="KW-0677">Repeat</keyword>
<reference evidence="4 5" key="1">
    <citation type="journal article" date="2015" name="Genome Announc.">
        <title>Draft Genome Sequence and Gene Annotation of the Entomopathogenic Fungus Verticillium hemipterigenum.</title>
        <authorList>
            <person name="Horn F."/>
            <person name="Habel A."/>
            <person name="Scharf D.H."/>
            <person name="Dworschak J."/>
            <person name="Brakhage A.A."/>
            <person name="Guthke R."/>
            <person name="Hertweck C."/>
            <person name="Linde J."/>
        </authorList>
    </citation>
    <scope>NUCLEOTIDE SEQUENCE [LARGE SCALE GENOMIC DNA]</scope>
</reference>
<dbReference type="PANTHER" id="PTHR24189:SF50">
    <property type="entry name" value="ANKYRIN REPEAT AND SOCS BOX PROTEIN 2"/>
    <property type="match status" value="1"/>
</dbReference>
<organism evidence="4 5">
    <name type="scientific">[Torrubiella] hemipterigena</name>
    <dbReference type="NCBI Taxonomy" id="1531966"/>
    <lineage>
        <taxon>Eukaryota</taxon>
        <taxon>Fungi</taxon>
        <taxon>Dikarya</taxon>
        <taxon>Ascomycota</taxon>
        <taxon>Pezizomycotina</taxon>
        <taxon>Sordariomycetes</taxon>
        <taxon>Hypocreomycetidae</taxon>
        <taxon>Hypocreales</taxon>
        <taxon>Clavicipitaceae</taxon>
        <taxon>Clavicipitaceae incertae sedis</taxon>
        <taxon>'Torrubiella' clade</taxon>
    </lineage>
</organism>
<dbReference type="SUPFAM" id="SSF48403">
    <property type="entry name" value="Ankyrin repeat"/>
    <property type="match status" value="2"/>
</dbReference>